<dbReference type="AlphaFoldDB" id="A0A6A3A1J6"/>
<evidence type="ECO:0000256" key="1">
    <source>
        <dbReference type="ARBA" id="ARBA00022448"/>
    </source>
</evidence>
<dbReference type="Pfam" id="PF14368">
    <property type="entry name" value="LTP_2"/>
    <property type="match status" value="1"/>
</dbReference>
<evidence type="ECO:0000259" key="4">
    <source>
        <dbReference type="Pfam" id="PF14368"/>
    </source>
</evidence>
<dbReference type="SUPFAM" id="SSF47699">
    <property type="entry name" value="Bifunctional inhibitor/lipid-transfer protein/seed storage 2S albumin"/>
    <property type="match status" value="1"/>
</dbReference>
<keyword evidence="6" id="KW-1185">Reference proteome</keyword>
<dbReference type="GO" id="GO:0008289">
    <property type="term" value="F:lipid binding"/>
    <property type="evidence" value="ECO:0007669"/>
    <property type="project" value="UniProtKB-KW"/>
</dbReference>
<dbReference type="InterPro" id="IPR036312">
    <property type="entry name" value="Bifun_inhib/LTP/seed_sf"/>
</dbReference>
<dbReference type="PANTHER" id="PTHR33214:SF69">
    <property type="entry name" value="BIFUNCTIONAL INHIBITOR_LIPID-TRANSFER PROTEIN_SEED STORAGE 2S ALBUMIN SUPERFAMILY PROTEIN"/>
    <property type="match status" value="1"/>
</dbReference>
<keyword evidence="1" id="KW-0813">Transport</keyword>
<dbReference type="Proteomes" id="UP000436088">
    <property type="component" value="Unassembled WGS sequence"/>
</dbReference>
<evidence type="ECO:0000313" key="6">
    <source>
        <dbReference type="Proteomes" id="UP000436088"/>
    </source>
</evidence>
<feature type="signal peptide" evidence="3">
    <location>
        <begin position="1"/>
        <end position="25"/>
    </location>
</feature>
<protein>
    <recommendedName>
        <fullName evidence="4">Bifunctional inhibitor/plant lipid transfer protein/seed storage helical domain-containing protein</fullName>
    </recommendedName>
</protein>
<sequence length="95" mass="10246">MSKVSIVLCAVVLLVVVFSGAEVAAAPKCDNALDLMSPCLNDYKKPAPSAACCAKTKEHVSCFCGYMKSEDLKRVFDRIEIIKMADMCGVEFSSC</sequence>
<dbReference type="InterPro" id="IPR016140">
    <property type="entry name" value="Bifunc_inhib/LTP/seed_store"/>
</dbReference>
<feature type="chain" id="PRO_5025608927" description="Bifunctional inhibitor/plant lipid transfer protein/seed storage helical domain-containing protein" evidence="3">
    <location>
        <begin position="26"/>
        <end position="95"/>
    </location>
</feature>
<gene>
    <name evidence="5" type="ORF">F3Y22_tig00110602pilonHSYRG00301</name>
</gene>
<reference evidence="5" key="1">
    <citation type="submission" date="2019-09" db="EMBL/GenBank/DDBJ databases">
        <title>Draft genome information of white flower Hibiscus syriacus.</title>
        <authorList>
            <person name="Kim Y.-M."/>
        </authorList>
    </citation>
    <scope>NUCLEOTIDE SEQUENCE [LARGE SCALE GENOMIC DNA]</scope>
    <source>
        <strain evidence="5">YM2019G1</strain>
    </source>
</reference>
<keyword evidence="3" id="KW-0732">Signal</keyword>
<dbReference type="EMBL" id="VEPZ02001047">
    <property type="protein sequence ID" value="KAE8698180.1"/>
    <property type="molecule type" value="Genomic_DNA"/>
</dbReference>
<dbReference type="GO" id="GO:0006869">
    <property type="term" value="P:lipid transport"/>
    <property type="evidence" value="ECO:0007669"/>
    <property type="project" value="InterPro"/>
</dbReference>
<name>A0A6A3A1J6_HIBSY</name>
<dbReference type="PANTHER" id="PTHR33214">
    <property type="entry name" value="BIFUNCTIONAL INHIBITOR/LIPID-TRANSFER PROTEIN/SEED STORAGE 2S ALBUMIN SUPERFAMILY PROTEIN"/>
    <property type="match status" value="1"/>
</dbReference>
<dbReference type="Gene3D" id="1.10.110.10">
    <property type="entry name" value="Plant lipid-transfer and hydrophobic proteins"/>
    <property type="match status" value="1"/>
</dbReference>
<proteinExistence type="predicted"/>
<evidence type="ECO:0000313" key="5">
    <source>
        <dbReference type="EMBL" id="KAE8698180.1"/>
    </source>
</evidence>
<evidence type="ECO:0000256" key="3">
    <source>
        <dbReference type="SAM" id="SignalP"/>
    </source>
</evidence>
<comment type="caution">
    <text evidence="5">The sequence shown here is derived from an EMBL/GenBank/DDBJ whole genome shotgun (WGS) entry which is preliminary data.</text>
</comment>
<organism evidence="5 6">
    <name type="scientific">Hibiscus syriacus</name>
    <name type="common">Rose of Sharon</name>
    <dbReference type="NCBI Taxonomy" id="106335"/>
    <lineage>
        <taxon>Eukaryota</taxon>
        <taxon>Viridiplantae</taxon>
        <taxon>Streptophyta</taxon>
        <taxon>Embryophyta</taxon>
        <taxon>Tracheophyta</taxon>
        <taxon>Spermatophyta</taxon>
        <taxon>Magnoliopsida</taxon>
        <taxon>eudicotyledons</taxon>
        <taxon>Gunneridae</taxon>
        <taxon>Pentapetalae</taxon>
        <taxon>rosids</taxon>
        <taxon>malvids</taxon>
        <taxon>Malvales</taxon>
        <taxon>Malvaceae</taxon>
        <taxon>Malvoideae</taxon>
        <taxon>Hibiscus</taxon>
    </lineage>
</organism>
<dbReference type="InterPro" id="IPR033872">
    <property type="entry name" value="nsLTP2"/>
</dbReference>
<feature type="domain" description="Bifunctional inhibitor/plant lipid transfer protein/seed storage helical" evidence="4">
    <location>
        <begin position="12"/>
        <end position="91"/>
    </location>
</feature>
<keyword evidence="2" id="KW-0446">Lipid-binding</keyword>
<accession>A0A6A3A1J6</accession>
<evidence type="ECO:0000256" key="2">
    <source>
        <dbReference type="ARBA" id="ARBA00023121"/>
    </source>
</evidence>